<evidence type="ECO:0000256" key="2">
    <source>
        <dbReference type="ARBA" id="ARBA00022581"/>
    </source>
</evidence>
<accession>A0A0K2Z0K7</accession>
<keyword evidence="6" id="KW-0946">Virion</keyword>
<evidence type="ECO:0000256" key="5">
    <source>
        <dbReference type="ARBA" id="ARBA00022804"/>
    </source>
</evidence>
<name>A0A0K2Z0K7_9CAUD</name>
<evidence type="ECO:0000313" key="13">
    <source>
        <dbReference type="Proteomes" id="UP000201385"/>
    </source>
</evidence>
<evidence type="ECO:0000256" key="7">
    <source>
        <dbReference type="ARBA" id="ARBA00023165"/>
    </source>
</evidence>
<keyword evidence="3" id="KW-1235">Degradation of host cell envelope components during virus entry</keyword>
<dbReference type="GeneID" id="26641928"/>
<evidence type="ECO:0000313" key="12">
    <source>
        <dbReference type="EMBL" id="CRN12730.1"/>
    </source>
</evidence>
<organism evidence="12 13">
    <name type="scientific">Klebsiella phage vB_KpnP_KpV289</name>
    <dbReference type="NCBI Taxonomy" id="1671396"/>
    <lineage>
        <taxon>Viruses</taxon>
        <taxon>Duplodnaviria</taxon>
        <taxon>Heunggongvirae</taxon>
        <taxon>Uroviricota</taxon>
        <taxon>Caudoviricetes</taxon>
        <taxon>Autographivirales</taxon>
        <taxon>Autotranscriptaviridae</taxon>
        <taxon>Studiervirinae</taxon>
        <taxon>Przondovirus</taxon>
        <taxon>Przondovirus KpV289</taxon>
    </lineage>
</organism>
<evidence type="ECO:0000256" key="10">
    <source>
        <dbReference type="ARBA" id="ARBA00035731"/>
    </source>
</evidence>
<keyword evidence="4" id="KW-1227">Viral tail protein</keyword>
<proteinExistence type="predicted"/>
<dbReference type="RefSeq" id="YP_009215498.1">
    <property type="nucleotide sequence ID" value="NC_028977.1"/>
</dbReference>
<dbReference type="OrthoDB" id="8468at10239"/>
<feature type="domain" description="Bacteriophage T7 tail fibre protein-like N-terminal" evidence="11">
    <location>
        <begin position="1"/>
        <end position="127"/>
    </location>
</feature>
<dbReference type="GO" id="GO:0098015">
    <property type="term" value="C:virus tail"/>
    <property type="evidence" value="ECO:0007669"/>
    <property type="project" value="UniProtKB-KW"/>
</dbReference>
<evidence type="ECO:0000256" key="9">
    <source>
        <dbReference type="ARBA" id="ARBA00035728"/>
    </source>
</evidence>
<evidence type="ECO:0000256" key="6">
    <source>
        <dbReference type="ARBA" id="ARBA00022844"/>
    </source>
</evidence>
<dbReference type="GO" id="GO:0098994">
    <property type="term" value="P:symbiont entry into host cell via disruption of host cell envelope"/>
    <property type="evidence" value="ECO:0007669"/>
    <property type="project" value="UniProtKB-KW"/>
</dbReference>
<keyword evidence="5" id="KW-1161">Viral attachment to host cell</keyword>
<comment type="subcellular location">
    <subcellularLocation>
        <location evidence="1">Virion</location>
    </subcellularLocation>
</comment>
<sequence length="903" mass="97169">MDQEIKTVIQYPTGSTEFDIPFDYLSRKFVRVSLVSDDNRRLLSNITEYRYVSKTRVKLLVATTGFDLVEIRRFTSASERVVDFSDGSVLRANDLNVSQLQSAHIAEEARDAALLAMPEDDAGDLDARNRKIVRLAPGENGTDAINKDQLDTTLGDAGGILSQVKEVQGDIEEYIQKFGDDTAMVRGVNWVYNGGSAVGGETSFIIDKEAPVFAVPYIEINGSRQFRDWQYEYDSATKRVTLVKPLEAGDFVVCLTTENKLPLEDLLASTGGAASIGKAGGGTVQDGLDSTIHGTDVHRDTVTPGKLDTLLVYNGTNAGRDLRGHEFVMPHGTFSATRILRTRGISAAEPKYTKFTWRGQGSSFTKLVHPATGGQGDIAFVDYLKDVTMSGFMMDNTALGQGTSNQDTRNGQFWIRHSVDSYFDDLRFAGADALTFCLDHCKNIYSTNLKVDYQLRYPVGTGKSPLIVGDYSEQCMFIGGYVKTVSPDGTIKYAGDLADNDQADDTKWAFINLYGLTFEQKPNSNACMWQEGEGAPSNAHFIGMNYINNGVGHGVSEKAVGTDIGSTFRQAQVRAVWNRAEYISIGGHFINNDAKYPAGTGGAGTAAAGGVHNDNAKFTSLVGDYFRGNFADYTDYTGASGVNPENSTHITNAKLTSTIRTASSSTSQHLAIVNCQLASAGRIVGGGNGGLHVSVVASHCVGPLGQFGHGQSETYLDVINSTFTAAGSTEAMITQSGVGNISFANSTFRDYVRVVDGSQTRVTFRNCTFYTCTFTEDDRKARYVNCRFISCTNAPDAFGLNFAADSLDRPSSLRVNVTLTAGGSYTFPAWVLQGRGAYFINVGGNGANLPACAGIIGKGSAHSSGAWTPQWESTAGSITVSWPSNGYITVTATTAGNYTIGVH</sequence>
<dbReference type="InterPro" id="IPR005604">
    <property type="entry name" value="Phage_T7_tail_fibre-like_N"/>
</dbReference>
<evidence type="ECO:0000256" key="8">
    <source>
        <dbReference type="ARBA" id="ARBA00023296"/>
    </source>
</evidence>
<keyword evidence="13" id="KW-1185">Reference proteome</keyword>
<dbReference type="KEGG" id="vg:26641928"/>
<protein>
    <recommendedName>
        <fullName evidence="9">Probable tail spike protein</fullName>
    </recommendedName>
</protein>
<evidence type="ECO:0000256" key="4">
    <source>
        <dbReference type="ARBA" id="ARBA00022732"/>
    </source>
</evidence>
<reference evidence="12 13" key="1">
    <citation type="journal article" date="2016" name="Arch. Virol.">
        <title>Complete genome sequence of novel T7-like virus vB_KpnP_KpV289 with lytic activity against Klebsiella pneumoniae.</title>
        <authorList>
            <person name="Volozhantsev N.V."/>
            <person name="Myakinina V.P."/>
            <person name="Popova A.V."/>
            <person name="Kislichkina A.A."/>
            <person name="Komisarova E.V."/>
            <person name="Knyazeva A.I."/>
            <person name="Krasilnikova V.M."/>
            <person name="Fursova N.K."/>
            <person name="Svetoch E.A."/>
        </authorList>
    </citation>
    <scope>NUCLEOTIDE SEQUENCE [LARGE SCALE GENOMIC DNA]</scope>
</reference>
<keyword evidence="2" id="KW-0945">Host-virus interaction</keyword>
<dbReference type="Pfam" id="PF03906">
    <property type="entry name" value="Phage_T7_tail"/>
    <property type="match status" value="1"/>
</dbReference>
<keyword evidence="10" id="KW-1238">Degradation of host capsule during virus entry</keyword>
<dbReference type="Proteomes" id="UP000201385">
    <property type="component" value="Segment"/>
</dbReference>
<evidence type="ECO:0000259" key="11">
    <source>
        <dbReference type="Pfam" id="PF03906"/>
    </source>
</evidence>
<evidence type="ECO:0000256" key="1">
    <source>
        <dbReference type="ARBA" id="ARBA00004328"/>
    </source>
</evidence>
<keyword evidence="7" id="KW-1233">Viral attachment to host adhesion receptor</keyword>
<dbReference type="GO" id="GO:0098671">
    <property type="term" value="P:adhesion receptor-mediated virion attachment to host cell"/>
    <property type="evidence" value="ECO:0007669"/>
    <property type="project" value="UniProtKB-KW"/>
</dbReference>
<evidence type="ECO:0000256" key="3">
    <source>
        <dbReference type="ARBA" id="ARBA00022717"/>
    </source>
</evidence>
<dbReference type="EMBL" id="LN866626">
    <property type="protein sequence ID" value="CRN12730.1"/>
    <property type="molecule type" value="Genomic_DNA"/>
</dbReference>
<dbReference type="GO" id="GO:0098996">
    <property type="term" value="P:symbiont entry into host cell via disruption of host cell glycocalyx"/>
    <property type="evidence" value="ECO:0007669"/>
    <property type="project" value="UniProtKB-KW"/>
</dbReference>
<keyword evidence="8" id="KW-1160">Virus entry into host cell</keyword>